<sequence length="746" mass="81459">MLDELRPYQREAVTALTAGLAAGGLGQLHAACGSGKTQMAVQAAVNGLVPDDGLVVVLAPSIPLVAQLLTPFRAAFPRARALAVCSDATVGRGTDTPMQVSDLDVPVTTDAAEIAAWCEAGSVLLVGTYASADRVAEALHSCGRTADLLVCDEAHRLAGRPDAQTKRVTQPGFLPARRALFMTATPRMDAYLADRAGALSMDDRTVFGPVLYRYPFPRAIAERWLSDYRILVMGVPHSDARAVLETRDAIYHDRHLDAQTLAAQIALIRAREKYGISRALTFHSRVKGAQLFAGTLADTFTRVPGVGGPPPAAHHVSGVMSHQARAERLTALANTPQGAWTVISNARCLTEGVDVPAVDAVLFANPKDSAVDIVQAVGRALRRHGGDDEPATIIVPVVVPEDAGEVGDLDPRECGTLWRVIRALRAHDETLGIELDMRRGLLPLSEADLPDKIVIDMPDGVAASLLTSLATVAVRQTTSPWWEGYAEASEYYTENGNLDVPFDHVTARGHRLGQWIQNTRQAKKRGWLPEDRITALAKIGMIWDMEAYRLEVFLRHAHAYRQEFGNLLVPQVYRVGDYRLGTQVNVYRRAYATGRLTPEQIAACEEAGMVWNTLDHKEQTFLQHARAYHKQFGNLLVHRDYVTPSGYPLGTALRSRCNRYRRGELRGTTVTELEKLGVVWSPAQAAWEEGLAAAARYVERHGDLEVPVTHTDPEGYNLGDFIAYYRALAAGTVRDKQGTPRPLPVS</sequence>
<name>A0A4Z0H9T6_9ACTN</name>
<reference evidence="3 4" key="1">
    <citation type="submission" date="2019-03" db="EMBL/GenBank/DDBJ databases">
        <authorList>
            <person name="Gonzalez-Pimentel J.L."/>
        </authorList>
    </citation>
    <scope>NUCLEOTIDE SEQUENCE [LARGE SCALE GENOMIC DNA]</scope>
    <source>
        <strain evidence="3 4">JCM 31289</strain>
    </source>
</reference>
<dbReference type="InterPro" id="IPR014001">
    <property type="entry name" value="Helicase_ATP-bd"/>
</dbReference>
<keyword evidence="4" id="KW-1185">Reference proteome</keyword>
<dbReference type="Proteomes" id="UP000297948">
    <property type="component" value="Unassembled WGS sequence"/>
</dbReference>
<dbReference type="PROSITE" id="PS51192">
    <property type="entry name" value="HELICASE_ATP_BIND_1"/>
    <property type="match status" value="1"/>
</dbReference>
<dbReference type="GO" id="GO:0003677">
    <property type="term" value="F:DNA binding"/>
    <property type="evidence" value="ECO:0007669"/>
    <property type="project" value="InterPro"/>
</dbReference>
<evidence type="ECO:0000259" key="2">
    <source>
        <dbReference type="PROSITE" id="PS51194"/>
    </source>
</evidence>
<dbReference type="Pfam" id="PF00271">
    <property type="entry name" value="Helicase_C"/>
    <property type="match status" value="1"/>
</dbReference>
<proteinExistence type="predicted"/>
<dbReference type="SUPFAM" id="SSF52540">
    <property type="entry name" value="P-loop containing nucleoside triphosphate hydrolases"/>
    <property type="match status" value="1"/>
</dbReference>
<accession>A0A4Z0H9T6</accession>
<dbReference type="GO" id="GO:0004386">
    <property type="term" value="F:helicase activity"/>
    <property type="evidence" value="ECO:0007669"/>
    <property type="project" value="UniProtKB-KW"/>
</dbReference>
<keyword evidence="3" id="KW-0547">Nucleotide-binding</keyword>
<dbReference type="GO" id="GO:0005524">
    <property type="term" value="F:ATP binding"/>
    <property type="evidence" value="ECO:0007669"/>
    <property type="project" value="InterPro"/>
</dbReference>
<dbReference type="PANTHER" id="PTHR33418:SF1">
    <property type="entry name" value="HELICASE-ASSOCIATED DOMAIN-CONTAINING PROTEIN"/>
    <property type="match status" value="1"/>
</dbReference>
<dbReference type="InterPro" id="IPR027417">
    <property type="entry name" value="P-loop_NTPase"/>
</dbReference>
<dbReference type="EMBL" id="SRID01000049">
    <property type="protein sequence ID" value="TGB14589.1"/>
    <property type="molecule type" value="Genomic_DNA"/>
</dbReference>
<feature type="domain" description="Helicase C-terminal" evidence="2">
    <location>
        <begin position="260"/>
        <end position="450"/>
    </location>
</feature>
<dbReference type="AlphaFoldDB" id="A0A4Z0H9T6"/>
<keyword evidence="3" id="KW-0347">Helicase</keyword>
<dbReference type="PANTHER" id="PTHR33418">
    <property type="entry name" value="HELICASE-ASSOCIATED"/>
    <property type="match status" value="1"/>
</dbReference>
<evidence type="ECO:0000313" key="3">
    <source>
        <dbReference type="EMBL" id="TGB14589.1"/>
    </source>
</evidence>
<dbReference type="GO" id="GO:0016787">
    <property type="term" value="F:hydrolase activity"/>
    <property type="evidence" value="ECO:0007669"/>
    <property type="project" value="InterPro"/>
</dbReference>
<protein>
    <submittedName>
        <fullName evidence="3">DEAD/DEAH box helicase</fullName>
    </submittedName>
</protein>
<dbReference type="InterPro" id="IPR005114">
    <property type="entry name" value="Helicase_assoc"/>
</dbReference>
<dbReference type="Pfam" id="PF04851">
    <property type="entry name" value="ResIII"/>
    <property type="match status" value="1"/>
</dbReference>
<organism evidence="3 4">
    <name type="scientific">Streptomyces palmae</name>
    <dbReference type="NCBI Taxonomy" id="1701085"/>
    <lineage>
        <taxon>Bacteria</taxon>
        <taxon>Bacillati</taxon>
        <taxon>Actinomycetota</taxon>
        <taxon>Actinomycetes</taxon>
        <taxon>Kitasatosporales</taxon>
        <taxon>Streptomycetaceae</taxon>
        <taxon>Streptomyces</taxon>
    </lineage>
</organism>
<feature type="domain" description="Helicase ATP-binding" evidence="1">
    <location>
        <begin position="17"/>
        <end position="204"/>
    </location>
</feature>
<dbReference type="OrthoDB" id="9776021at2"/>
<dbReference type="Gene3D" id="6.10.140.530">
    <property type="match status" value="1"/>
</dbReference>
<dbReference type="PROSITE" id="PS51194">
    <property type="entry name" value="HELICASE_CTER"/>
    <property type="match status" value="1"/>
</dbReference>
<evidence type="ECO:0000259" key="1">
    <source>
        <dbReference type="PROSITE" id="PS51192"/>
    </source>
</evidence>
<dbReference type="Pfam" id="PF03457">
    <property type="entry name" value="HA"/>
    <property type="match status" value="3"/>
</dbReference>
<dbReference type="InterPro" id="IPR001650">
    <property type="entry name" value="Helicase_C-like"/>
</dbReference>
<dbReference type="CDD" id="cd18785">
    <property type="entry name" value="SF2_C"/>
    <property type="match status" value="1"/>
</dbReference>
<comment type="caution">
    <text evidence="3">The sequence shown here is derived from an EMBL/GenBank/DDBJ whole genome shotgun (WGS) entry which is preliminary data.</text>
</comment>
<dbReference type="RefSeq" id="WP_135338274.1">
    <property type="nucleotide sequence ID" value="NZ_SRID01000049.1"/>
</dbReference>
<feature type="non-terminal residue" evidence="3">
    <location>
        <position position="746"/>
    </location>
</feature>
<keyword evidence="3" id="KW-0067">ATP-binding</keyword>
<keyword evidence="3" id="KW-0378">Hydrolase</keyword>
<dbReference type="Gene3D" id="3.40.50.300">
    <property type="entry name" value="P-loop containing nucleotide triphosphate hydrolases"/>
    <property type="match status" value="2"/>
</dbReference>
<evidence type="ECO:0000313" key="4">
    <source>
        <dbReference type="Proteomes" id="UP000297948"/>
    </source>
</evidence>
<gene>
    <name evidence="3" type="ORF">E4099_08090</name>
</gene>
<dbReference type="InterPro" id="IPR006935">
    <property type="entry name" value="Helicase/UvrB_N"/>
</dbReference>
<dbReference type="SMART" id="SM00487">
    <property type="entry name" value="DEXDc"/>
    <property type="match status" value="1"/>
</dbReference>